<comment type="caution">
    <text evidence="2">The sequence shown here is derived from an EMBL/GenBank/DDBJ whole genome shotgun (WGS) entry which is preliminary data.</text>
</comment>
<gene>
    <name evidence="2" type="ORF">R3P38DRAFT_3294607</name>
</gene>
<evidence type="ECO:0000313" key="3">
    <source>
        <dbReference type="Proteomes" id="UP001362999"/>
    </source>
</evidence>
<proteinExistence type="predicted"/>
<accession>A0AAV9ZE89</accession>
<sequence length="300" mass="32472">MSDHPIALARANDVHSSPVFSGFSFDLKRRAPRYGGQAVTGLLEDEVCHRRPSGARYSLRSPSRFDGVGGGRWRTSSRAEFETKEAEDRMGMGQMGAYVPNTVAPVLVDTVLLSTSAASSISDGTSRSPVTPPPRSHTWVSARPPRALQVSLPQLYDSSICHTHAVHSVRSDTLPDRYPTAALPYGREHPVPTYIHYLLETDALHDAASSFVRRGSMVRGPQHDYSWARLPWGGGFLLLRYCPSSLEGEGIHEACSHASSTPQVHEAIPMALQAQALASGAPSPPSSFPPCTNPVCMVYA</sequence>
<feature type="region of interest" description="Disordered" evidence="1">
    <location>
        <begin position="118"/>
        <end position="141"/>
    </location>
</feature>
<keyword evidence="3" id="KW-1185">Reference proteome</keyword>
<dbReference type="AlphaFoldDB" id="A0AAV9ZE89"/>
<organism evidence="2 3">
    <name type="scientific">Favolaschia claudopus</name>
    <dbReference type="NCBI Taxonomy" id="2862362"/>
    <lineage>
        <taxon>Eukaryota</taxon>
        <taxon>Fungi</taxon>
        <taxon>Dikarya</taxon>
        <taxon>Basidiomycota</taxon>
        <taxon>Agaricomycotina</taxon>
        <taxon>Agaricomycetes</taxon>
        <taxon>Agaricomycetidae</taxon>
        <taxon>Agaricales</taxon>
        <taxon>Marasmiineae</taxon>
        <taxon>Mycenaceae</taxon>
        <taxon>Favolaschia</taxon>
    </lineage>
</organism>
<protein>
    <submittedName>
        <fullName evidence="2">Uncharacterized protein</fullName>
    </submittedName>
</protein>
<dbReference type="EMBL" id="JAWWNJ010000162">
    <property type="protein sequence ID" value="KAK6977995.1"/>
    <property type="molecule type" value="Genomic_DNA"/>
</dbReference>
<evidence type="ECO:0000313" key="2">
    <source>
        <dbReference type="EMBL" id="KAK6977995.1"/>
    </source>
</evidence>
<reference evidence="2 3" key="1">
    <citation type="journal article" date="2024" name="J Genomics">
        <title>Draft genome sequencing and assembly of Favolaschia claudopus CIRM-BRFM 2984 isolated from oak limbs.</title>
        <authorList>
            <person name="Navarro D."/>
            <person name="Drula E."/>
            <person name="Chaduli D."/>
            <person name="Cazenave R."/>
            <person name="Ahrendt S."/>
            <person name="Wang J."/>
            <person name="Lipzen A."/>
            <person name="Daum C."/>
            <person name="Barry K."/>
            <person name="Grigoriev I.V."/>
            <person name="Favel A."/>
            <person name="Rosso M.N."/>
            <person name="Martin F."/>
        </authorList>
    </citation>
    <scope>NUCLEOTIDE SEQUENCE [LARGE SCALE GENOMIC DNA]</scope>
    <source>
        <strain evidence="2 3">CIRM-BRFM 2984</strain>
    </source>
</reference>
<dbReference type="Proteomes" id="UP001362999">
    <property type="component" value="Unassembled WGS sequence"/>
</dbReference>
<name>A0AAV9ZE89_9AGAR</name>
<evidence type="ECO:0000256" key="1">
    <source>
        <dbReference type="SAM" id="MobiDB-lite"/>
    </source>
</evidence>